<organism evidence="1 2">
    <name type="scientific">Sphingomonas hominis</name>
    <dbReference type="NCBI Taxonomy" id="2741495"/>
    <lineage>
        <taxon>Bacteria</taxon>
        <taxon>Pseudomonadati</taxon>
        <taxon>Pseudomonadota</taxon>
        <taxon>Alphaproteobacteria</taxon>
        <taxon>Sphingomonadales</taxon>
        <taxon>Sphingomonadaceae</taxon>
        <taxon>Sphingomonas</taxon>
    </lineage>
</organism>
<keyword evidence="2" id="KW-1185">Reference proteome</keyword>
<evidence type="ECO:0000313" key="2">
    <source>
        <dbReference type="Proteomes" id="UP000621447"/>
    </source>
</evidence>
<dbReference type="EMBL" id="JABULH010000001">
    <property type="protein sequence ID" value="NTS64184.1"/>
    <property type="molecule type" value="Genomic_DNA"/>
</dbReference>
<comment type="caution">
    <text evidence="1">The sequence shown here is derived from an EMBL/GenBank/DDBJ whole genome shotgun (WGS) entry which is preliminary data.</text>
</comment>
<protein>
    <submittedName>
        <fullName evidence="1">Uncharacterized protein</fullName>
    </submittedName>
</protein>
<reference evidence="1 2" key="1">
    <citation type="submission" date="2020-06" db="EMBL/GenBank/DDBJ databases">
        <title>Sphingomonas hominis sp. nov., a member of the Sphingomonas, isolated from the hair of a 22-year-old girl.</title>
        <authorList>
            <person name="Zhang D.-F."/>
            <person name="Cui X.-W."/>
        </authorList>
    </citation>
    <scope>NUCLEOTIDE SEQUENCE [LARGE SCALE GENOMIC DNA]</scope>
    <source>
        <strain evidence="1 2">HHU CXW</strain>
    </source>
</reference>
<dbReference type="RefSeq" id="WP_174192233.1">
    <property type="nucleotide sequence ID" value="NZ_JABULH010000001.1"/>
</dbReference>
<dbReference type="Proteomes" id="UP000621447">
    <property type="component" value="Unassembled WGS sequence"/>
</dbReference>
<sequence>MNAPYIHARRRTFSASNAVEAQNATLTSIKTEDGATWGDMGRVLGKSEDRAAAYANTASPIDMPTFLAGCREWGGRFADPLLGLVGGRWADAGSVCTGDDPASLTIAQLLPAIMAAEFDGVTTYEELSPQEALIRRVHTVTGRWLDMIAAGKAQA</sequence>
<accession>A0ABX2JIA5</accession>
<name>A0ABX2JIA5_9SPHN</name>
<evidence type="ECO:0000313" key="1">
    <source>
        <dbReference type="EMBL" id="NTS64184.1"/>
    </source>
</evidence>
<proteinExistence type="predicted"/>
<gene>
    <name evidence="1" type="ORF">HRV97_03280</name>
</gene>